<dbReference type="Proteomes" id="UP000246004">
    <property type="component" value="Unassembled WGS sequence"/>
</dbReference>
<organism evidence="1 3">
    <name type="scientific">Methanosphaera cuniculi</name>
    <dbReference type="NCBI Taxonomy" id="1077256"/>
    <lineage>
        <taxon>Archaea</taxon>
        <taxon>Methanobacteriati</taxon>
        <taxon>Methanobacteriota</taxon>
        <taxon>Methanomada group</taxon>
        <taxon>Methanobacteria</taxon>
        <taxon>Methanobacteriales</taxon>
        <taxon>Methanobacteriaceae</taxon>
        <taxon>Methanosphaera</taxon>
    </lineage>
</organism>
<gene>
    <name evidence="1" type="ORF">ASJ82_01470</name>
    <name evidence="2" type="ORF">MSCUN_02400</name>
</gene>
<comment type="caution">
    <text evidence="1">The sequence shown here is derived from an EMBL/GenBank/DDBJ whole genome shotgun (WGS) entry which is preliminary data.</text>
</comment>
<dbReference type="RefSeq" id="WP_095608142.1">
    <property type="nucleotide sequence ID" value="NZ_LMVN01000004.1"/>
</dbReference>
<accession>A0A2A2HEW6</accession>
<dbReference type="Proteomes" id="UP000217528">
    <property type="component" value="Unassembled WGS sequence"/>
</dbReference>
<keyword evidence="3" id="KW-1185">Reference proteome</keyword>
<protein>
    <submittedName>
        <fullName evidence="1">AAA family ATPase</fullName>
    </submittedName>
</protein>
<dbReference type="EMBL" id="LMVN01000004">
    <property type="protein sequence ID" value="PAV07937.1"/>
    <property type="molecule type" value="Genomic_DNA"/>
</dbReference>
<evidence type="ECO:0000313" key="1">
    <source>
        <dbReference type="EMBL" id="PAV07937.1"/>
    </source>
</evidence>
<dbReference type="AlphaFoldDB" id="A0A2A2HEW6"/>
<dbReference type="EMBL" id="LWMS01000007">
    <property type="protein sequence ID" value="PWL08853.1"/>
    <property type="molecule type" value="Genomic_DNA"/>
</dbReference>
<name>A0A2A2HEW6_9EURY</name>
<dbReference type="OrthoDB" id="37016at2157"/>
<sequence length="121" mass="13941">MSKKSLGNGLEALIRVPKEDQTQIKQAEQIEEELKSESQMDKQLKTVANNFLVEDEKVIKIKREVEKNPRISLWSANSAACLRYLKKTIPEFSISKEASKILDEAIKTKYPEVWALFDDEE</sequence>
<evidence type="ECO:0000313" key="4">
    <source>
        <dbReference type="Proteomes" id="UP000246004"/>
    </source>
</evidence>
<evidence type="ECO:0000313" key="3">
    <source>
        <dbReference type="Proteomes" id="UP000217528"/>
    </source>
</evidence>
<proteinExistence type="predicted"/>
<evidence type="ECO:0000313" key="2">
    <source>
        <dbReference type="EMBL" id="PWL08853.1"/>
    </source>
</evidence>
<reference evidence="1 3" key="2">
    <citation type="journal article" date="2017" name="BMC Genomics">
        <title>Genomic analysis of methanogenic archaea reveals a shift towards energy conservation.</title>
        <authorList>
            <person name="Gilmore S.P."/>
            <person name="Henske J.K."/>
            <person name="Sexton J.A."/>
            <person name="Solomon K.V."/>
            <person name="Seppala S."/>
            <person name="Yoo J.I."/>
            <person name="Huyett L.M."/>
            <person name="Pressman A."/>
            <person name="Cogan J.Z."/>
            <person name="Kivenson V."/>
            <person name="Peng X."/>
            <person name="Tan Y."/>
            <person name="Valentine D.L."/>
            <person name="O'Malley M.A."/>
        </authorList>
    </citation>
    <scope>NUCLEOTIDE SEQUENCE [LARGE SCALE GENOMIC DNA]</scope>
    <source>
        <strain evidence="1 3">1R-7</strain>
    </source>
</reference>
<reference evidence="2 4" key="1">
    <citation type="submission" date="2016-04" db="EMBL/GenBank/DDBJ databases">
        <title>Genome sequence of Methanosphaera cuniculi DSM 4103.</title>
        <authorList>
            <person name="Poehlein A."/>
            <person name="Seedorf H."/>
            <person name="Daniel R."/>
        </authorList>
    </citation>
    <scope>NUCLEOTIDE SEQUENCE [LARGE SCALE GENOMIC DNA]</scope>
    <source>
        <strain evidence="2 4">DSM 4103</strain>
    </source>
</reference>